<gene>
    <name evidence="9" type="ORF">TeGR_g3027</name>
</gene>
<keyword evidence="6 8" id="KW-0472">Membrane</keyword>
<evidence type="ECO:0000313" key="9">
    <source>
        <dbReference type="EMBL" id="GMI40146.1"/>
    </source>
</evidence>
<feature type="transmembrane region" description="Helical" evidence="8">
    <location>
        <begin position="241"/>
        <end position="260"/>
    </location>
</feature>
<evidence type="ECO:0000256" key="4">
    <source>
        <dbReference type="ARBA" id="ARBA00022692"/>
    </source>
</evidence>
<dbReference type="Proteomes" id="UP001165060">
    <property type="component" value="Unassembled WGS sequence"/>
</dbReference>
<comment type="similarity">
    <text evidence="2">Belongs to the CRT-like transporter family.</text>
</comment>
<dbReference type="Pfam" id="PF08627">
    <property type="entry name" value="CRT-like"/>
    <property type="match status" value="1"/>
</dbReference>
<feature type="compositionally biased region" description="Gly residues" evidence="7">
    <location>
        <begin position="530"/>
        <end position="550"/>
    </location>
</feature>
<dbReference type="InterPro" id="IPR013936">
    <property type="entry name" value="CRT-like"/>
</dbReference>
<evidence type="ECO:0000256" key="6">
    <source>
        <dbReference type="ARBA" id="ARBA00023136"/>
    </source>
</evidence>
<evidence type="ECO:0000256" key="5">
    <source>
        <dbReference type="ARBA" id="ARBA00022989"/>
    </source>
</evidence>
<evidence type="ECO:0000256" key="8">
    <source>
        <dbReference type="SAM" id="Phobius"/>
    </source>
</evidence>
<feature type="transmembrane region" description="Helical" evidence="8">
    <location>
        <begin position="200"/>
        <end position="221"/>
    </location>
</feature>
<keyword evidence="5 8" id="KW-1133">Transmembrane helix</keyword>
<comment type="caution">
    <text evidence="9">The sequence shown here is derived from an EMBL/GenBank/DDBJ whole genome shotgun (WGS) entry which is preliminary data.</text>
</comment>
<evidence type="ECO:0000256" key="3">
    <source>
        <dbReference type="ARBA" id="ARBA00022448"/>
    </source>
</evidence>
<keyword evidence="3" id="KW-0813">Transport</keyword>
<evidence type="ECO:0000256" key="7">
    <source>
        <dbReference type="SAM" id="MobiDB-lite"/>
    </source>
</evidence>
<feature type="transmembrane region" description="Helical" evidence="8">
    <location>
        <begin position="168"/>
        <end position="193"/>
    </location>
</feature>
<sequence length="550" mass="60340">MVDEPDAATSSFLATGAHQRVSEPLVPSRASTTSEPLLPKSPLPLTRASSEARKPASKTMVGIVFLLFVVIRAMDRVFNKRVQDRMVNYQLMYMNILWPIGVQIMTVILCFFYVIQQNRANPGTYDYTFFLPRSKFVSKSGVYPQWRLGLFSFWDEINAVLTSLPGPYISLTLQSILTNLNVVWTVVISIFYLGARYQQIHYIGCFLIIMSGLVSVTVELQTGKGLTDYTTADGTVLTTSALWYIIFIVGTIPAGISNCYKEKVLKSQQLDIMYATLWSGYWQILWGILMFPINWIQMPSPAVKNEPDETWQYVQNTWTCFWGEAPTDNIQDQACASAGGSAAVWFGVYLLFNVLFNVLMLWLTKEMSATWATIGTVLCLDLTSLFSMSKTLLGDEAEPVTLEQYFGLILAGLGMWIYSMFPEDDSHWQELGPESEGGGVGDGADGERETGMSTNSTSAPRNSMPITDVSLGSERSSSFAAMWRANSTANISRRSSGGYAWRVSGDAASKLRQNSTKSGAGGNRFMAGAQSGGGEGGAGAGGGGSRWSST</sequence>
<protein>
    <submittedName>
        <fullName evidence="9">Uncharacterized protein</fullName>
    </submittedName>
</protein>
<organism evidence="9 10">
    <name type="scientific">Tetraparma gracilis</name>
    <dbReference type="NCBI Taxonomy" id="2962635"/>
    <lineage>
        <taxon>Eukaryota</taxon>
        <taxon>Sar</taxon>
        <taxon>Stramenopiles</taxon>
        <taxon>Ochrophyta</taxon>
        <taxon>Bolidophyceae</taxon>
        <taxon>Parmales</taxon>
        <taxon>Triparmaceae</taxon>
        <taxon>Tetraparma</taxon>
    </lineage>
</organism>
<comment type="subcellular location">
    <subcellularLocation>
        <location evidence="1">Membrane</location>
        <topology evidence="1">Multi-pass membrane protein</topology>
    </subcellularLocation>
</comment>
<feature type="transmembrane region" description="Helical" evidence="8">
    <location>
        <begin position="95"/>
        <end position="115"/>
    </location>
</feature>
<keyword evidence="10" id="KW-1185">Reference proteome</keyword>
<feature type="transmembrane region" description="Helical" evidence="8">
    <location>
        <begin position="342"/>
        <end position="363"/>
    </location>
</feature>
<feature type="transmembrane region" description="Helical" evidence="8">
    <location>
        <begin position="56"/>
        <end position="74"/>
    </location>
</feature>
<accession>A0ABQ6N5K4</accession>
<evidence type="ECO:0000256" key="1">
    <source>
        <dbReference type="ARBA" id="ARBA00004141"/>
    </source>
</evidence>
<dbReference type="EMBL" id="BRYB01000912">
    <property type="protein sequence ID" value="GMI40146.1"/>
    <property type="molecule type" value="Genomic_DNA"/>
</dbReference>
<name>A0ABQ6N5K4_9STRA</name>
<dbReference type="PANTHER" id="PTHR31326">
    <property type="entry name" value="PROTEIN CLT2, CHLOROPLASTIC"/>
    <property type="match status" value="1"/>
</dbReference>
<evidence type="ECO:0000256" key="2">
    <source>
        <dbReference type="ARBA" id="ARBA00006690"/>
    </source>
</evidence>
<keyword evidence="4 8" id="KW-0812">Transmembrane</keyword>
<feature type="compositionally biased region" description="Polar residues" evidence="7">
    <location>
        <begin position="451"/>
        <end position="465"/>
    </location>
</feature>
<feature type="region of interest" description="Disordered" evidence="7">
    <location>
        <begin position="428"/>
        <end position="466"/>
    </location>
</feature>
<evidence type="ECO:0000313" key="10">
    <source>
        <dbReference type="Proteomes" id="UP001165060"/>
    </source>
</evidence>
<reference evidence="9 10" key="1">
    <citation type="journal article" date="2023" name="Commun. Biol.">
        <title>Genome analysis of Parmales, the sister group of diatoms, reveals the evolutionary specialization of diatoms from phago-mixotrophs to photoautotrophs.</title>
        <authorList>
            <person name="Ban H."/>
            <person name="Sato S."/>
            <person name="Yoshikawa S."/>
            <person name="Yamada K."/>
            <person name="Nakamura Y."/>
            <person name="Ichinomiya M."/>
            <person name="Sato N."/>
            <person name="Blanc-Mathieu R."/>
            <person name="Endo H."/>
            <person name="Kuwata A."/>
            <person name="Ogata H."/>
        </authorList>
    </citation>
    <scope>NUCLEOTIDE SEQUENCE [LARGE SCALE GENOMIC DNA]</scope>
</reference>
<dbReference type="PANTHER" id="PTHR31326:SF1">
    <property type="entry name" value="PROTEIN CLT2, CHLOROPLASTIC"/>
    <property type="match status" value="1"/>
</dbReference>
<feature type="region of interest" description="Disordered" evidence="7">
    <location>
        <begin position="507"/>
        <end position="550"/>
    </location>
</feature>
<feature type="region of interest" description="Disordered" evidence="7">
    <location>
        <begin position="1"/>
        <end position="51"/>
    </location>
</feature>
<feature type="transmembrane region" description="Helical" evidence="8">
    <location>
        <begin position="272"/>
        <end position="293"/>
    </location>
</feature>
<proteinExistence type="inferred from homology"/>
<feature type="compositionally biased region" description="Low complexity" evidence="7">
    <location>
        <begin position="31"/>
        <end position="46"/>
    </location>
</feature>